<feature type="compositionally biased region" description="Basic and acidic residues" evidence="1">
    <location>
        <begin position="68"/>
        <end position="81"/>
    </location>
</feature>
<evidence type="ECO:0000256" key="1">
    <source>
        <dbReference type="SAM" id="MobiDB-lite"/>
    </source>
</evidence>
<feature type="compositionally biased region" description="Polar residues" evidence="1">
    <location>
        <begin position="39"/>
        <end position="54"/>
    </location>
</feature>
<gene>
    <name evidence="2" type="ORF">AMEX_G17519</name>
</gene>
<dbReference type="KEGG" id="amex:103038992"/>
<dbReference type="AlphaFoldDB" id="A0A8T2LCA0"/>
<accession>A0A8T2LCA0</accession>
<dbReference type="EMBL" id="JAICCE010000014">
    <property type="protein sequence ID" value="KAG9268534.1"/>
    <property type="molecule type" value="Genomic_DNA"/>
</dbReference>
<dbReference type="Proteomes" id="UP000752171">
    <property type="component" value="Unassembled WGS sequence"/>
</dbReference>
<feature type="region of interest" description="Disordered" evidence="1">
    <location>
        <begin position="39"/>
        <end position="81"/>
    </location>
</feature>
<evidence type="ECO:0000313" key="2">
    <source>
        <dbReference type="EMBL" id="KAG9268534.1"/>
    </source>
</evidence>
<protein>
    <submittedName>
        <fullName evidence="2">Uncharacterized protein</fullName>
    </submittedName>
</protein>
<name>A0A8T2LCA0_ASTMX</name>
<comment type="caution">
    <text evidence="2">The sequence shown here is derived from an EMBL/GenBank/DDBJ whole genome shotgun (WGS) entry which is preliminary data.</text>
</comment>
<reference evidence="2 3" key="1">
    <citation type="submission" date="2021-07" db="EMBL/GenBank/DDBJ databases">
        <authorList>
            <person name="Imarazene B."/>
            <person name="Zahm M."/>
            <person name="Klopp C."/>
            <person name="Cabau C."/>
            <person name="Beille S."/>
            <person name="Jouanno E."/>
            <person name="Castinel A."/>
            <person name="Lluch J."/>
            <person name="Gil L."/>
            <person name="Kuchtly C."/>
            <person name="Lopez Roques C."/>
            <person name="Donnadieu C."/>
            <person name="Parrinello H."/>
            <person name="Journot L."/>
            <person name="Du K."/>
            <person name="Schartl M."/>
            <person name="Retaux S."/>
            <person name="Guiguen Y."/>
        </authorList>
    </citation>
    <scope>NUCLEOTIDE SEQUENCE [LARGE SCALE GENOMIC DNA]</scope>
    <source>
        <strain evidence="2">Pach_M1</strain>
        <tissue evidence="2">Testis</tissue>
    </source>
</reference>
<evidence type="ECO:0000313" key="3">
    <source>
        <dbReference type="Proteomes" id="UP000752171"/>
    </source>
</evidence>
<organism evidence="2 3">
    <name type="scientific">Astyanax mexicanus</name>
    <name type="common">Blind cave fish</name>
    <name type="synonym">Astyanax fasciatus mexicanus</name>
    <dbReference type="NCBI Taxonomy" id="7994"/>
    <lineage>
        <taxon>Eukaryota</taxon>
        <taxon>Metazoa</taxon>
        <taxon>Chordata</taxon>
        <taxon>Craniata</taxon>
        <taxon>Vertebrata</taxon>
        <taxon>Euteleostomi</taxon>
        <taxon>Actinopterygii</taxon>
        <taxon>Neopterygii</taxon>
        <taxon>Teleostei</taxon>
        <taxon>Ostariophysi</taxon>
        <taxon>Characiformes</taxon>
        <taxon>Characoidei</taxon>
        <taxon>Acestrorhamphidae</taxon>
        <taxon>Acestrorhamphinae</taxon>
        <taxon>Astyanax</taxon>
    </lineage>
</organism>
<proteinExistence type="predicted"/>
<sequence>MMSECAVLENLSEDGFHSCEGFADWSSYSPVHWNGNQEDSSNSFGDWSTFNSNLSKDKEPARSESPPEEGRSGHTHKVEKSNKLRSSSVFYDCFHAEETIKDTAVMEIPPLSQLLLNSASTPPQPAALSSAAANLCQRLLCEPDCLSLSGPKPRLHSYKQLINTLHLTNSDPNIFQNTDFSDQDFEEQESSPAALIQTKLMVPTLCQNKPGYLYQISRQWLSQNSLNLLPH</sequence>